<evidence type="ECO:0000259" key="1">
    <source>
        <dbReference type="Pfam" id="PF00144"/>
    </source>
</evidence>
<gene>
    <name evidence="2" type="ORF">GCM10017161_25980</name>
</gene>
<dbReference type="Proteomes" id="UP000623842">
    <property type="component" value="Unassembled WGS sequence"/>
</dbReference>
<evidence type="ECO:0000313" key="3">
    <source>
        <dbReference type="Proteomes" id="UP000623842"/>
    </source>
</evidence>
<dbReference type="PANTHER" id="PTHR46825">
    <property type="entry name" value="D-ALANYL-D-ALANINE-CARBOXYPEPTIDASE/ENDOPEPTIDASE AMPH"/>
    <property type="match status" value="1"/>
</dbReference>
<dbReference type="Gene3D" id="3.40.710.10">
    <property type="entry name" value="DD-peptidase/beta-lactamase superfamily"/>
    <property type="match status" value="1"/>
</dbReference>
<comment type="caution">
    <text evidence="2">The sequence shown here is derived from an EMBL/GenBank/DDBJ whole genome shotgun (WGS) entry which is preliminary data.</text>
</comment>
<dbReference type="AlphaFoldDB" id="A0A919BKL4"/>
<keyword evidence="3" id="KW-1185">Reference proteome</keyword>
<sequence>MINHLFVFIFVILTSLFSSLLSASEANKTIKIKELIEKYRSDNNFNGVVLIAHRGEILFEGAFGYSNFEKALYNNIDTKFRIGSLTKSFTAVLVLKLVQEGKVKLDSPISDYLHYYRSDTGDQVTIRHLLTHTSGIPSFTELPYFRSAVSRINYSVDEFTKRYCSDDLSFKPGTQFKYSNSGYFILGSIVEKVTGQSFARVLKEKILFPLGMNNTGFENNLTNTPDNMATGYQGNLGQLEQADYINMSVVFSAGAMYSTARDLLLWDRALYTEKILKRNYIEQMFEQSPVQNYGLGWSIDMIGKGAGEKQLKNVTHTGAINGFRSKISRIIDDEYLIVLLQNWNKNTINEVHQGVIDILYQQSTFEPFNKQQGALFGKWILAKKQCPLKYKLERPRYNDKFQKYQFPYKVRYYGNGSVKIQYQLGNDSGSMLQTVSFEDRSDDKNGISIGFKSPQILTLTHCKILY</sequence>
<protein>
    <recommendedName>
        <fullName evidence="1">Beta-lactamase-related domain-containing protein</fullName>
    </recommendedName>
</protein>
<reference evidence="2" key="2">
    <citation type="submission" date="2020-09" db="EMBL/GenBank/DDBJ databases">
        <authorList>
            <person name="Sun Q."/>
            <person name="Kim S."/>
        </authorList>
    </citation>
    <scope>NUCLEOTIDE SEQUENCE</scope>
    <source>
        <strain evidence="2">KCTC 42731</strain>
    </source>
</reference>
<reference evidence="2" key="1">
    <citation type="journal article" date="2014" name="Int. J. Syst. Evol. Microbiol.">
        <title>Complete genome sequence of Corynebacterium casei LMG S-19264T (=DSM 44701T), isolated from a smear-ripened cheese.</title>
        <authorList>
            <consortium name="US DOE Joint Genome Institute (JGI-PGF)"/>
            <person name="Walter F."/>
            <person name="Albersmeier A."/>
            <person name="Kalinowski J."/>
            <person name="Ruckert C."/>
        </authorList>
    </citation>
    <scope>NUCLEOTIDE SEQUENCE</scope>
    <source>
        <strain evidence="2">KCTC 42731</strain>
    </source>
</reference>
<dbReference type="RefSeq" id="WP_189771257.1">
    <property type="nucleotide sequence ID" value="NZ_BNCK01000005.1"/>
</dbReference>
<name>A0A919BKL4_9GAMM</name>
<feature type="domain" description="Beta-lactamase-related" evidence="1">
    <location>
        <begin position="33"/>
        <end position="346"/>
    </location>
</feature>
<accession>A0A919BKL4</accession>
<dbReference type="PANTHER" id="PTHR46825:SF9">
    <property type="entry name" value="BETA-LACTAMASE-RELATED DOMAIN-CONTAINING PROTEIN"/>
    <property type="match status" value="1"/>
</dbReference>
<dbReference type="InterPro" id="IPR001466">
    <property type="entry name" value="Beta-lactam-related"/>
</dbReference>
<organism evidence="2 3">
    <name type="scientific">Thalassotalea marina</name>
    <dbReference type="NCBI Taxonomy" id="1673741"/>
    <lineage>
        <taxon>Bacteria</taxon>
        <taxon>Pseudomonadati</taxon>
        <taxon>Pseudomonadota</taxon>
        <taxon>Gammaproteobacteria</taxon>
        <taxon>Alteromonadales</taxon>
        <taxon>Colwelliaceae</taxon>
        <taxon>Thalassotalea</taxon>
    </lineage>
</organism>
<dbReference type="InterPro" id="IPR050491">
    <property type="entry name" value="AmpC-like"/>
</dbReference>
<dbReference type="EMBL" id="BNCK01000005">
    <property type="protein sequence ID" value="GHF96424.1"/>
    <property type="molecule type" value="Genomic_DNA"/>
</dbReference>
<proteinExistence type="predicted"/>
<dbReference type="Pfam" id="PF00144">
    <property type="entry name" value="Beta-lactamase"/>
    <property type="match status" value="1"/>
</dbReference>
<evidence type="ECO:0000313" key="2">
    <source>
        <dbReference type="EMBL" id="GHF96424.1"/>
    </source>
</evidence>
<dbReference type="InterPro" id="IPR012338">
    <property type="entry name" value="Beta-lactam/transpept-like"/>
</dbReference>
<dbReference type="SUPFAM" id="SSF56601">
    <property type="entry name" value="beta-lactamase/transpeptidase-like"/>
    <property type="match status" value="1"/>
</dbReference>